<accession>C4JU61</accession>
<keyword evidence="1" id="KW-0378">Hydrolase</keyword>
<dbReference type="InterPro" id="IPR005645">
    <property type="entry name" value="FSH-like_dom"/>
</dbReference>
<dbReference type="InParanoid" id="C4JU61"/>
<dbReference type="RefSeq" id="XP_002585311.1">
    <property type="nucleotide sequence ID" value="XM_002585265.1"/>
</dbReference>
<keyword evidence="4" id="KW-1185">Reference proteome</keyword>
<organism evidence="3 4">
    <name type="scientific">Uncinocarpus reesii (strain UAMH 1704)</name>
    <dbReference type="NCBI Taxonomy" id="336963"/>
    <lineage>
        <taxon>Eukaryota</taxon>
        <taxon>Fungi</taxon>
        <taxon>Dikarya</taxon>
        <taxon>Ascomycota</taxon>
        <taxon>Pezizomycotina</taxon>
        <taxon>Eurotiomycetes</taxon>
        <taxon>Eurotiomycetidae</taxon>
        <taxon>Onygenales</taxon>
        <taxon>Onygenaceae</taxon>
        <taxon>Uncinocarpus</taxon>
    </lineage>
</organism>
<dbReference type="InterPro" id="IPR050593">
    <property type="entry name" value="LovG"/>
</dbReference>
<reference evidence="4" key="1">
    <citation type="journal article" date="2009" name="Genome Res.">
        <title>Comparative genomic analyses of the human fungal pathogens Coccidioides and their relatives.</title>
        <authorList>
            <person name="Sharpton T.J."/>
            <person name="Stajich J.E."/>
            <person name="Rounsley S.D."/>
            <person name="Gardner M.J."/>
            <person name="Wortman J.R."/>
            <person name="Jordar V.S."/>
            <person name="Maiti R."/>
            <person name="Kodira C.D."/>
            <person name="Neafsey D.E."/>
            <person name="Zeng Q."/>
            <person name="Hung C.-Y."/>
            <person name="McMahan C."/>
            <person name="Muszewska A."/>
            <person name="Grynberg M."/>
            <person name="Mandel M.A."/>
            <person name="Kellner E.M."/>
            <person name="Barker B.M."/>
            <person name="Galgiani J.N."/>
            <person name="Orbach M.J."/>
            <person name="Kirkland T.N."/>
            <person name="Cole G.T."/>
            <person name="Henn M.R."/>
            <person name="Birren B.W."/>
            <person name="Taylor J.W."/>
        </authorList>
    </citation>
    <scope>NUCLEOTIDE SEQUENCE [LARGE SCALE GENOMIC DNA]</scope>
    <source>
        <strain evidence="4">UAMH 1704</strain>
    </source>
</reference>
<name>C4JU61_UNCRE</name>
<dbReference type="OMA" id="ASMILQH"/>
<protein>
    <recommendedName>
        <fullName evidence="2">Serine hydrolase domain-containing protein</fullName>
    </recommendedName>
</protein>
<dbReference type="GO" id="GO:0005737">
    <property type="term" value="C:cytoplasm"/>
    <property type="evidence" value="ECO:0007669"/>
    <property type="project" value="TreeGrafter"/>
</dbReference>
<evidence type="ECO:0000313" key="4">
    <source>
        <dbReference type="Proteomes" id="UP000002058"/>
    </source>
</evidence>
<dbReference type="GO" id="GO:0019748">
    <property type="term" value="P:secondary metabolic process"/>
    <property type="evidence" value="ECO:0007669"/>
    <property type="project" value="TreeGrafter"/>
</dbReference>
<dbReference type="eggNOG" id="KOG2551">
    <property type="taxonomic scope" value="Eukaryota"/>
</dbReference>
<dbReference type="HOGENOM" id="CLU_051938_4_1_1"/>
<dbReference type="GO" id="GO:0005634">
    <property type="term" value="C:nucleus"/>
    <property type="evidence" value="ECO:0007669"/>
    <property type="project" value="TreeGrafter"/>
</dbReference>
<dbReference type="GeneID" id="8438906"/>
<dbReference type="KEGG" id="ure:UREG_06000"/>
<dbReference type="PANTHER" id="PTHR48070">
    <property type="entry name" value="ESTERASE OVCA2"/>
    <property type="match status" value="1"/>
</dbReference>
<dbReference type="SUPFAM" id="SSF53474">
    <property type="entry name" value="alpha/beta-Hydrolases"/>
    <property type="match status" value="1"/>
</dbReference>
<dbReference type="EMBL" id="CH476617">
    <property type="protein sequence ID" value="EEP81158.1"/>
    <property type="molecule type" value="Genomic_DNA"/>
</dbReference>
<evidence type="ECO:0000313" key="3">
    <source>
        <dbReference type="EMBL" id="EEP81158.1"/>
    </source>
</evidence>
<dbReference type="OrthoDB" id="4203331at2759"/>
<dbReference type="AlphaFoldDB" id="C4JU61"/>
<dbReference type="InterPro" id="IPR029058">
    <property type="entry name" value="AB_hydrolase_fold"/>
</dbReference>
<dbReference type="GO" id="GO:0016787">
    <property type="term" value="F:hydrolase activity"/>
    <property type="evidence" value="ECO:0007669"/>
    <property type="project" value="UniProtKB-KW"/>
</dbReference>
<dbReference type="Gene3D" id="3.40.50.1820">
    <property type="entry name" value="alpha/beta hydrolase"/>
    <property type="match status" value="1"/>
</dbReference>
<dbReference type="Pfam" id="PF03959">
    <property type="entry name" value="FSH1"/>
    <property type="match status" value="1"/>
</dbReference>
<dbReference type="PANTHER" id="PTHR48070:SF4">
    <property type="entry name" value="ESTERASE ALNB"/>
    <property type="match status" value="1"/>
</dbReference>
<evidence type="ECO:0000259" key="2">
    <source>
        <dbReference type="Pfam" id="PF03959"/>
    </source>
</evidence>
<gene>
    <name evidence="3" type="ORF">UREG_06000</name>
</gene>
<dbReference type="VEuPathDB" id="FungiDB:UREG_06000"/>
<evidence type="ECO:0000256" key="1">
    <source>
        <dbReference type="ARBA" id="ARBA00022801"/>
    </source>
</evidence>
<proteinExistence type="predicted"/>
<dbReference type="Proteomes" id="UP000002058">
    <property type="component" value="Unassembled WGS sequence"/>
</dbReference>
<sequence length="239" mass="25853">MGTSSQILQSQLAPITAAFEGIHEFFYIDGIGECDPADGVEEVFPGPYFCHYNLPTHNLVSCAHEFVLDIMELEGPFDGVIGFSQGAALAASMMLQHAKDNPEKEELFKLAIFAGASLPYNLDNVAGPAELESKVEGSGILETEPVAFPGPVHLSSAPFLCLYNPETETETARITVPTLHLIGHQDPFSRQGNSLVKLCSGITTVVRHDSGHEIPCDKLFVQKATASLEQLIHTVTFQV</sequence>
<feature type="domain" description="Serine hydrolase" evidence="2">
    <location>
        <begin position="2"/>
        <end position="223"/>
    </location>
</feature>